<feature type="region of interest" description="Disordered" evidence="1">
    <location>
        <begin position="157"/>
        <end position="181"/>
    </location>
</feature>
<dbReference type="Proteomes" id="UP000008744">
    <property type="component" value="Unassembled WGS sequence"/>
</dbReference>
<feature type="compositionally biased region" description="Polar residues" evidence="1">
    <location>
        <begin position="165"/>
        <end position="181"/>
    </location>
</feature>
<reference evidence="2 3" key="1">
    <citation type="journal article" date="2007" name="Nature">
        <title>Evolution of genes and genomes on the Drosophila phylogeny.</title>
        <authorList>
            <consortium name="Drosophila 12 Genomes Consortium"/>
            <person name="Clark A.G."/>
            <person name="Eisen M.B."/>
            <person name="Smith D.R."/>
            <person name="Bergman C.M."/>
            <person name="Oliver B."/>
            <person name="Markow T.A."/>
            <person name="Kaufman T.C."/>
            <person name="Kellis M."/>
            <person name="Gelbart W."/>
            <person name="Iyer V.N."/>
            <person name="Pollard D.A."/>
            <person name="Sackton T.B."/>
            <person name="Larracuente A.M."/>
            <person name="Singh N.D."/>
            <person name="Abad J.P."/>
            <person name="Abt D.N."/>
            <person name="Adryan B."/>
            <person name="Aguade M."/>
            <person name="Akashi H."/>
            <person name="Anderson W.W."/>
            <person name="Aquadro C.F."/>
            <person name="Ardell D.H."/>
            <person name="Arguello R."/>
            <person name="Artieri C.G."/>
            <person name="Barbash D.A."/>
            <person name="Barker D."/>
            <person name="Barsanti P."/>
            <person name="Batterham P."/>
            <person name="Batzoglou S."/>
            <person name="Begun D."/>
            <person name="Bhutkar A."/>
            <person name="Blanco E."/>
            <person name="Bosak S.A."/>
            <person name="Bradley R.K."/>
            <person name="Brand A.D."/>
            <person name="Brent M.R."/>
            <person name="Brooks A.N."/>
            <person name="Brown R.H."/>
            <person name="Butlin R.K."/>
            <person name="Caggese C."/>
            <person name="Calvi B.R."/>
            <person name="Bernardo de Carvalho A."/>
            <person name="Caspi A."/>
            <person name="Castrezana S."/>
            <person name="Celniker S.E."/>
            <person name="Chang J.L."/>
            <person name="Chapple C."/>
            <person name="Chatterji S."/>
            <person name="Chinwalla A."/>
            <person name="Civetta A."/>
            <person name="Clifton S.W."/>
            <person name="Comeron J.M."/>
            <person name="Costello J.C."/>
            <person name="Coyne J.A."/>
            <person name="Daub J."/>
            <person name="David R.G."/>
            <person name="Delcher A.L."/>
            <person name="Delehaunty K."/>
            <person name="Do C.B."/>
            <person name="Ebling H."/>
            <person name="Edwards K."/>
            <person name="Eickbush T."/>
            <person name="Evans J.D."/>
            <person name="Filipski A."/>
            <person name="Findeiss S."/>
            <person name="Freyhult E."/>
            <person name="Fulton L."/>
            <person name="Fulton R."/>
            <person name="Garcia A.C."/>
            <person name="Gardiner A."/>
            <person name="Garfield D.A."/>
            <person name="Garvin B.E."/>
            <person name="Gibson G."/>
            <person name="Gilbert D."/>
            <person name="Gnerre S."/>
            <person name="Godfrey J."/>
            <person name="Good R."/>
            <person name="Gotea V."/>
            <person name="Gravely B."/>
            <person name="Greenberg A.J."/>
            <person name="Griffiths-Jones S."/>
            <person name="Gross S."/>
            <person name="Guigo R."/>
            <person name="Gustafson E.A."/>
            <person name="Haerty W."/>
            <person name="Hahn M.W."/>
            <person name="Halligan D.L."/>
            <person name="Halpern A.L."/>
            <person name="Halter G.M."/>
            <person name="Han M.V."/>
            <person name="Heger A."/>
            <person name="Hillier L."/>
            <person name="Hinrichs A.S."/>
            <person name="Holmes I."/>
            <person name="Hoskins R.A."/>
            <person name="Hubisz M.J."/>
            <person name="Hultmark D."/>
            <person name="Huntley M.A."/>
            <person name="Jaffe D.B."/>
            <person name="Jagadeeshan S."/>
            <person name="Jeck W.R."/>
            <person name="Johnson J."/>
            <person name="Jones C.D."/>
            <person name="Jordan W.C."/>
            <person name="Karpen G.H."/>
            <person name="Kataoka E."/>
            <person name="Keightley P.D."/>
            <person name="Kheradpour P."/>
            <person name="Kirkness E.F."/>
            <person name="Koerich L.B."/>
            <person name="Kristiansen K."/>
            <person name="Kudrna D."/>
            <person name="Kulathinal R.J."/>
            <person name="Kumar S."/>
            <person name="Kwok R."/>
            <person name="Lander E."/>
            <person name="Langley C.H."/>
            <person name="Lapoint R."/>
            <person name="Lazzaro B.P."/>
            <person name="Lee S.J."/>
            <person name="Levesque L."/>
            <person name="Li R."/>
            <person name="Lin C.F."/>
            <person name="Lin M.F."/>
            <person name="Lindblad-Toh K."/>
            <person name="Llopart A."/>
            <person name="Long M."/>
            <person name="Low L."/>
            <person name="Lozovsky E."/>
            <person name="Lu J."/>
            <person name="Luo M."/>
            <person name="Machado C.A."/>
            <person name="Makalowski W."/>
            <person name="Marzo M."/>
            <person name="Matsuda M."/>
            <person name="Matzkin L."/>
            <person name="McAllister B."/>
            <person name="McBride C.S."/>
            <person name="McKernan B."/>
            <person name="McKernan K."/>
            <person name="Mendez-Lago M."/>
            <person name="Minx P."/>
            <person name="Mollenhauer M.U."/>
            <person name="Montooth K."/>
            <person name="Mount S.M."/>
            <person name="Mu X."/>
            <person name="Myers E."/>
            <person name="Negre B."/>
            <person name="Newfeld S."/>
            <person name="Nielsen R."/>
            <person name="Noor M.A."/>
            <person name="O'Grady P."/>
            <person name="Pachter L."/>
            <person name="Papaceit M."/>
            <person name="Parisi M.J."/>
            <person name="Parisi M."/>
            <person name="Parts L."/>
            <person name="Pedersen J.S."/>
            <person name="Pesole G."/>
            <person name="Phillippy A.M."/>
            <person name="Ponting C.P."/>
            <person name="Pop M."/>
            <person name="Porcelli D."/>
            <person name="Powell J.R."/>
            <person name="Prohaska S."/>
            <person name="Pruitt K."/>
            <person name="Puig M."/>
            <person name="Quesneville H."/>
            <person name="Ram K.R."/>
            <person name="Rand D."/>
            <person name="Rasmussen M.D."/>
            <person name="Reed L.K."/>
            <person name="Reenan R."/>
            <person name="Reily A."/>
            <person name="Remington K.A."/>
            <person name="Rieger T.T."/>
            <person name="Ritchie M.G."/>
            <person name="Robin C."/>
            <person name="Rogers Y.H."/>
            <person name="Rohde C."/>
            <person name="Rozas J."/>
            <person name="Rubenfield M.J."/>
            <person name="Ruiz A."/>
            <person name="Russo S."/>
            <person name="Salzberg S.L."/>
            <person name="Sanchez-Gracia A."/>
            <person name="Saranga D.J."/>
            <person name="Sato H."/>
            <person name="Schaeffer S.W."/>
            <person name="Schatz M.C."/>
            <person name="Schlenke T."/>
            <person name="Schwartz R."/>
            <person name="Segarra C."/>
            <person name="Singh R.S."/>
            <person name="Sirot L."/>
            <person name="Sirota M."/>
            <person name="Sisneros N.B."/>
            <person name="Smith C.D."/>
            <person name="Smith T.F."/>
            <person name="Spieth J."/>
            <person name="Stage D.E."/>
            <person name="Stark A."/>
            <person name="Stephan W."/>
            <person name="Strausberg R.L."/>
            <person name="Strempel S."/>
            <person name="Sturgill D."/>
            <person name="Sutton G."/>
            <person name="Sutton G.G."/>
            <person name="Tao W."/>
            <person name="Teichmann S."/>
            <person name="Tobari Y.N."/>
            <person name="Tomimura Y."/>
            <person name="Tsolas J.M."/>
            <person name="Valente V.L."/>
            <person name="Venter E."/>
            <person name="Venter J.C."/>
            <person name="Vicario S."/>
            <person name="Vieira F.G."/>
            <person name="Vilella A.J."/>
            <person name="Villasante A."/>
            <person name="Walenz B."/>
            <person name="Wang J."/>
            <person name="Wasserman M."/>
            <person name="Watts T."/>
            <person name="Wilson D."/>
            <person name="Wilson R.K."/>
            <person name="Wing R.A."/>
            <person name="Wolfner M.F."/>
            <person name="Wong A."/>
            <person name="Wong G.K."/>
            <person name="Wu C.I."/>
            <person name="Wu G."/>
            <person name="Yamamoto D."/>
            <person name="Yang H.P."/>
            <person name="Yang S.P."/>
            <person name="Yorke J.A."/>
            <person name="Yoshida K."/>
            <person name="Zdobnov E."/>
            <person name="Zhang P."/>
            <person name="Zhang Y."/>
            <person name="Zimin A.V."/>
            <person name="Baldwin J."/>
            <person name="Abdouelleil A."/>
            <person name="Abdulkadir J."/>
            <person name="Abebe A."/>
            <person name="Abera B."/>
            <person name="Abreu J."/>
            <person name="Acer S.C."/>
            <person name="Aftuck L."/>
            <person name="Alexander A."/>
            <person name="An P."/>
            <person name="Anderson E."/>
            <person name="Anderson S."/>
            <person name="Arachi H."/>
            <person name="Azer M."/>
            <person name="Bachantsang P."/>
            <person name="Barry A."/>
            <person name="Bayul T."/>
            <person name="Berlin A."/>
            <person name="Bessette D."/>
            <person name="Bloom T."/>
            <person name="Blye J."/>
            <person name="Boguslavskiy L."/>
            <person name="Bonnet C."/>
            <person name="Boukhgalter B."/>
            <person name="Bourzgui I."/>
            <person name="Brown A."/>
            <person name="Cahill P."/>
            <person name="Channer S."/>
            <person name="Cheshatsang Y."/>
            <person name="Chuda L."/>
            <person name="Citroen M."/>
            <person name="Collymore A."/>
            <person name="Cooke P."/>
            <person name="Costello M."/>
            <person name="D'Aco K."/>
            <person name="Daza R."/>
            <person name="De Haan G."/>
            <person name="DeGray S."/>
            <person name="DeMaso C."/>
            <person name="Dhargay N."/>
            <person name="Dooley K."/>
            <person name="Dooley E."/>
            <person name="Doricent M."/>
            <person name="Dorje P."/>
            <person name="Dorjee K."/>
            <person name="Dupes A."/>
            <person name="Elong R."/>
            <person name="Falk J."/>
            <person name="Farina A."/>
            <person name="Faro S."/>
            <person name="Ferguson D."/>
            <person name="Fisher S."/>
            <person name="Foley C.D."/>
            <person name="Franke A."/>
            <person name="Friedrich D."/>
            <person name="Gadbois L."/>
            <person name="Gearin G."/>
            <person name="Gearin C.R."/>
            <person name="Giannoukos G."/>
            <person name="Goode T."/>
            <person name="Graham J."/>
            <person name="Grandbois E."/>
            <person name="Grewal S."/>
            <person name="Gyaltsen K."/>
            <person name="Hafez N."/>
            <person name="Hagos B."/>
            <person name="Hall J."/>
            <person name="Henson C."/>
            <person name="Hollinger A."/>
            <person name="Honan T."/>
            <person name="Huard M.D."/>
            <person name="Hughes L."/>
            <person name="Hurhula B."/>
            <person name="Husby M.E."/>
            <person name="Kamat A."/>
            <person name="Kanga B."/>
            <person name="Kashin S."/>
            <person name="Khazanovich D."/>
            <person name="Kisner P."/>
            <person name="Lance K."/>
            <person name="Lara M."/>
            <person name="Lee W."/>
            <person name="Lennon N."/>
            <person name="Letendre F."/>
            <person name="LeVine R."/>
            <person name="Lipovsky A."/>
            <person name="Liu X."/>
            <person name="Liu J."/>
            <person name="Liu S."/>
            <person name="Lokyitsang T."/>
            <person name="Lokyitsang Y."/>
            <person name="Lubonja R."/>
            <person name="Lui A."/>
            <person name="MacDonald P."/>
            <person name="Magnisalis V."/>
            <person name="Maru K."/>
            <person name="Matthews C."/>
            <person name="McCusker W."/>
            <person name="McDonough S."/>
            <person name="Mehta T."/>
            <person name="Meldrim J."/>
            <person name="Meneus L."/>
            <person name="Mihai O."/>
            <person name="Mihalev A."/>
            <person name="Mihova T."/>
            <person name="Mittelman R."/>
            <person name="Mlenga V."/>
            <person name="Montmayeur A."/>
            <person name="Mulrain L."/>
            <person name="Navidi A."/>
            <person name="Naylor J."/>
            <person name="Negash T."/>
            <person name="Nguyen T."/>
            <person name="Nguyen N."/>
            <person name="Nicol R."/>
            <person name="Norbu C."/>
            <person name="Norbu N."/>
            <person name="Novod N."/>
            <person name="O'Neill B."/>
            <person name="Osman S."/>
            <person name="Markiewicz E."/>
            <person name="Oyono O.L."/>
            <person name="Patti C."/>
            <person name="Phunkhang P."/>
            <person name="Pierre F."/>
            <person name="Priest M."/>
            <person name="Raghuraman S."/>
            <person name="Rege F."/>
            <person name="Reyes R."/>
            <person name="Rise C."/>
            <person name="Rogov P."/>
            <person name="Ross K."/>
            <person name="Ryan E."/>
            <person name="Settipalli S."/>
            <person name="Shea T."/>
            <person name="Sherpa N."/>
            <person name="Shi L."/>
            <person name="Shih D."/>
            <person name="Sparrow T."/>
            <person name="Spaulding J."/>
            <person name="Stalker J."/>
            <person name="Stange-Thomann N."/>
            <person name="Stavropoulos S."/>
            <person name="Stone C."/>
            <person name="Strader C."/>
            <person name="Tesfaye S."/>
            <person name="Thomson T."/>
            <person name="Thoulutsang Y."/>
            <person name="Thoulutsang D."/>
            <person name="Topham K."/>
            <person name="Topping I."/>
            <person name="Tsamla T."/>
            <person name="Vassiliev H."/>
            <person name="Vo A."/>
            <person name="Wangchuk T."/>
            <person name="Wangdi T."/>
            <person name="Weiand M."/>
            <person name="Wilkinson J."/>
            <person name="Wilson A."/>
            <person name="Yadav S."/>
            <person name="Young G."/>
            <person name="Yu Q."/>
            <person name="Zembek L."/>
            <person name="Zhong D."/>
            <person name="Zimmer A."/>
            <person name="Zwirko Z."/>
            <person name="Jaffe D.B."/>
            <person name="Alvarez P."/>
            <person name="Brockman W."/>
            <person name="Butler J."/>
            <person name="Chin C."/>
            <person name="Gnerre S."/>
            <person name="Grabherr M."/>
            <person name="Kleber M."/>
            <person name="Mauceli E."/>
            <person name="MacCallum I."/>
        </authorList>
    </citation>
    <scope>NUCLEOTIDE SEQUENCE [LARGE SCALE GENOMIC DNA]</scope>
    <source>
        <strain evidence="3">MSH-3 / Tucson 14011-0111.49</strain>
    </source>
</reference>
<dbReference type="OMA" id="DERVCML"/>
<evidence type="ECO:0000313" key="2">
    <source>
        <dbReference type="EMBL" id="EDW27422.1"/>
    </source>
</evidence>
<dbReference type="AlphaFoldDB" id="B4HCK6"/>
<sequence>MAYGIDISGKFSGKNDLKEYVIVQVDAFTKYWIIIVVWSSEFGPVRNRKALDERVCMLRQETWTLYSAVQSGWSDRRGPPGDPRFGQICVAMVASSHEVQENHPCVDSDAPCVQRKRVQIGIHGLPAAVVTLVDWTPPEPGCRGDAHGEASEERLEASPGVASVFSRSSGIPTKTNKGVLD</sequence>
<name>B4HCK6_DROPE</name>
<evidence type="ECO:0000256" key="1">
    <source>
        <dbReference type="SAM" id="MobiDB-lite"/>
    </source>
</evidence>
<dbReference type="EMBL" id="CH479351">
    <property type="protein sequence ID" value="EDW27422.1"/>
    <property type="molecule type" value="Genomic_DNA"/>
</dbReference>
<gene>
    <name evidence="2" type="primary">Dper\GL14156</name>
    <name evidence="2" type="ORF">Dper_GL14156</name>
</gene>
<protein>
    <submittedName>
        <fullName evidence="2">GL14156</fullName>
    </submittedName>
</protein>
<organism evidence="3">
    <name type="scientific">Drosophila persimilis</name>
    <name type="common">Fruit fly</name>
    <dbReference type="NCBI Taxonomy" id="7234"/>
    <lineage>
        <taxon>Eukaryota</taxon>
        <taxon>Metazoa</taxon>
        <taxon>Ecdysozoa</taxon>
        <taxon>Arthropoda</taxon>
        <taxon>Hexapoda</taxon>
        <taxon>Insecta</taxon>
        <taxon>Pterygota</taxon>
        <taxon>Neoptera</taxon>
        <taxon>Endopterygota</taxon>
        <taxon>Diptera</taxon>
        <taxon>Brachycera</taxon>
        <taxon>Muscomorpha</taxon>
        <taxon>Ephydroidea</taxon>
        <taxon>Drosophilidae</taxon>
        <taxon>Drosophila</taxon>
        <taxon>Sophophora</taxon>
    </lineage>
</organism>
<accession>B4HCK6</accession>
<keyword evidence="3" id="KW-1185">Reference proteome</keyword>
<dbReference type="HOGENOM" id="CLU_127854_0_0_1"/>
<evidence type="ECO:0000313" key="3">
    <source>
        <dbReference type="Proteomes" id="UP000008744"/>
    </source>
</evidence>
<proteinExistence type="predicted"/>